<dbReference type="Proteomes" id="UP000766486">
    <property type="component" value="Unassembled WGS sequence"/>
</dbReference>
<organism evidence="1 2">
    <name type="scientific">Bionectria ochroleuca</name>
    <name type="common">Gliocladium roseum</name>
    <dbReference type="NCBI Taxonomy" id="29856"/>
    <lineage>
        <taxon>Eukaryota</taxon>
        <taxon>Fungi</taxon>
        <taxon>Dikarya</taxon>
        <taxon>Ascomycota</taxon>
        <taxon>Pezizomycotina</taxon>
        <taxon>Sordariomycetes</taxon>
        <taxon>Hypocreomycetidae</taxon>
        <taxon>Hypocreales</taxon>
        <taxon>Bionectriaceae</taxon>
        <taxon>Clonostachys</taxon>
    </lineage>
</organism>
<keyword evidence="2" id="KW-1185">Reference proteome</keyword>
<accession>A0ABY6UE45</accession>
<evidence type="ECO:0000313" key="2">
    <source>
        <dbReference type="Proteomes" id="UP000766486"/>
    </source>
</evidence>
<comment type="caution">
    <text evidence="1">The sequence shown here is derived from an EMBL/GenBank/DDBJ whole genome shotgun (WGS) entry which is preliminary data.</text>
</comment>
<gene>
    <name evidence="1" type="ORF">CLO192961_LOCUS248181</name>
</gene>
<reference evidence="1 2" key="1">
    <citation type="submission" date="2019-06" db="EMBL/GenBank/DDBJ databases">
        <authorList>
            <person name="Broberg M."/>
        </authorList>
    </citation>
    <scope>NUCLEOTIDE SEQUENCE [LARGE SCALE GENOMIC DNA]</scope>
</reference>
<dbReference type="EMBL" id="CABFNS010000795">
    <property type="protein sequence ID" value="VUC28883.1"/>
    <property type="molecule type" value="Genomic_DNA"/>
</dbReference>
<protein>
    <submittedName>
        <fullName evidence="1">Uncharacterized protein</fullName>
    </submittedName>
</protein>
<evidence type="ECO:0000313" key="1">
    <source>
        <dbReference type="EMBL" id="VUC28883.1"/>
    </source>
</evidence>
<proteinExistence type="predicted"/>
<sequence length="102" mass="11938">MDYKYRVCPCLHPRCPQTNGNDQIVYVDGRAHHLDYPFPYEYVQEGSKVCDLERYRTFNPYTPASSMCRNFVPGFLHPEVIVADSPCLKYRPDPVYSEEEIV</sequence>
<name>A0ABY6UE45_BIOOC</name>